<gene>
    <name evidence="1" type="ORF">RFM68_05095</name>
</gene>
<evidence type="ECO:0000313" key="2">
    <source>
        <dbReference type="Proteomes" id="UP001276840"/>
    </source>
</evidence>
<accession>A0ABU4ZEU7</accession>
<comment type="caution">
    <text evidence="1">The sequence shown here is derived from an EMBL/GenBank/DDBJ whole genome shotgun (WGS) entry which is preliminary data.</text>
</comment>
<dbReference type="EMBL" id="JAVIJF010000003">
    <property type="protein sequence ID" value="MDX8523875.1"/>
    <property type="molecule type" value="Genomic_DNA"/>
</dbReference>
<dbReference type="RefSeq" id="WP_320231609.1">
    <property type="nucleotide sequence ID" value="NZ_JAVIJF010000003.1"/>
</dbReference>
<protein>
    <submittedName>
        <fullName evidence="1">Imm8 family immunity protein</fullName>
    </submittedName>
</protein>
<organism evidence="1 2">
    <name type="scientific">Mesorhizobium montanum</name>
    <dbReference type="NCBI Taxonomy" id="3072323"/>
    <lineage>
        <taxon>Bacteria</taxon>
        <taxon>Pseudomonadati</taxon>
        <taxon>Pseudomonadota</taxon>
        <taxon>Alphaproteobacteria</taxon>
        <taxon>Hyphomicrobiales</taxon>
        <taxon>Phyllobacteriaceae</taxon>
        <taxon>Mesorhizobium</taxon>
    </lineage>
</organism>
<sequence>MIIIKHIYSRDLWVDGRIIPLWSLPKQANIYLNIRVTIGFDENSFEEVFDSAIITGSLVEKCAGAETDPYNGKVFTYPEFDQNFIKEDIYSKINACNMLDFRDSISELAKIMQWDFEGMQ</sequence>
<evidence type="ECO:0000313" key="1">
    <source>
        <dbReference type="EMBL" id="MDX8523875.1"/>
    </source>
</evidence>
<name>A0ABU4ZEU7_9HYPH</name>
<dbReference type="InterPro" id="IPR028964">
    <property type="entry name" value="Imm8"/>
</dbReference>
<keyword evidence="2" id="KW-1185">Reference proteome</keyword>
<proteinExistence type="predicted"/>
<dbReference type="Proteomes" id="UP001276840">
    <property type="component" value="Unassembled WGS sequence"/>
</dbReference>
<dbReference type="Pfam" id="PF15586">
    <property type="entry name" value="Imm8"/>
    <property type="match status" value="1"/>
</dbReference>
<reference evidence="1 2" key="1">
    <citation type="submission" date="2023-08" db="EMBL/GenBank/DDBJ databases">
        <title>Implementing the SeqCode for naming new Mesorhizobium species isolated from Vachellia karroo root nodules.</title>
        <authorList>
            <person name="Van Lill M."/>
        </authorList>
    </citation>
    <scope>NUCLEOTIDE SEQUENCE [LARGE SCALE GENOMIC DNA]</scope>
    <source>
        <strain evidence="1 2">MSK 1335</strain>
    </source>
</reference>